<evidence type="ECO:0000259" key="2">
    <source>
        <dbReference type="Pfam" id="PF22725"/>
    </source>
</evidence>
<dbReference type="InterPro" id="IPR051450">
    <property type="entry name" value="Gfo/Idh/MocA_Oxidoreductases"/>
</dbReference>
<name>A0A381Z119_9ZZZZ</name>
<sequence length="328" mass="36292">MEEITKIGVVGLGHLGHHHAKHFAKLGSAKLVGVYDINKRKRVETALKFKTKPFESLEALLKKVDAVSIVTPTQNHNKTAKICIEKGKHVFIEKPITETVQEANELIALAETKGTIVQVGHIERLNPALLPLANYDINPKFIEVQRLAPYTSRGADVPVVLDLMIHDIDLVLAIVRSPVKQIHASGVSIMTDSVDIANARMRFENGTVASITSSRVAKDRVRKMKIFQQDLYVTIDFLIGLTEVYRAAGASKTNPNAIMSAPLKAKGKHRQIFYEKPAVKKQDALKMELENFVAAVQGKEKPIVDGKAGREALEIAMQIHDTILEDLH</sequence>
<evidence type="ECO:0000259" key="1">
    <source>
        <dbReference type="Pfam" id="PF01408"/>
    </source>
</evidence>
<protein>
    <submittedName>
        <fullName evidence="3">Uncharacterized protein</fullName>
    </submittedName>
</protein>
<dbReference type="PANTHER" id="PTHR43377:SF1">
    <property type="entry name" value="BILIVERDIN REDUCTASE A"/>
    <property type="match status" value="1"/>
</dbReference>
<gene>
    <name evidence="3" type="ORF">METZ01_LOCUS135850</name>
</gene>
<dbReference type="GO" id="GO:0000166">
    <property type="term" value="F:nucleotide binding"/>
    <property type="evidence" value="ECO:0007669"/>
    <property type="project" value="InterPro"/>
</dbReference>
<accession>A0A381Z119</accession>
<dbReference type="InterPro" id="IPR036291">
    <property type="entry name" value="NAD(P)-bd_dom_sf"/>
</dbReference>
<proteinExistence type="predicted"/>
<dbReference type="Gene3D" id="3.30.360.10">
    <property type="entry name" value="Dihydrodipicolinate Reductase, domain 2"/>
    <property type="match status" value="1"/>
</dbReference>
<feature type="domain" description="GFO/IDH/MocA-like oxidoreductase" evidence="2">
    <location>
        <begin position="159"/>
        <end position="225"/>
    </location>
</feature>
<dbReference type="EMBL" id="UINC01019582">
    <property type="protein sequence ID" value="SVA82996.1"/>
    <property type="molecule type" value="Genomic_DNA"/>
</dbReference>
<dbReference type="InterPro" id="IPR055170">
    <property type="entry name" value="GFO_IDH_MocA-like_dom"/>
</dbReference>
<dbReference type="InterPro" id="IPR000683">
    <property type="entry name" value="Gfo/Idh/MocA-like_OxRdtase_N"/>
</dbReference>
<organism evidence="3">
    <name type="scientific">marine metagenome</name>
    <dbReference type="NCBI Taxonomy" id="408172"/>
    <lineage>
        <taxon>unclassified sequences</taxon>
        <taxon>metagenomes</taxon>
        <taxon>ecological metagenomes</taxon>
    </lineage>
</organism>
<dbReference type="PANTHER" id="PTHR43377">
    <property type="entry name" value="BILIVERDIN REDUCTASE A"/>
    <property type="match status" value="1"/>
</dbReference>
<dbReference type="AlphaFoldDB" id="A0A381Z119"/>
<feature type="domain" description="Gfo/Idh/MocA-like oxidoreductase N-terminal" evidence="1">
    <location>
        <begin position="6"/>
        <end position="121"/>
    </location>
</feature>
<dbReference type="SUPFAM" id="SSF55347">
    <property type="entry name" value="Glyceraldehyde-3-phosphate dehydrogenase-like, C-terminal domain"/>
    <property type="match status" value="1"/>
</dbReference>
<dbReference type="Gene3D" id="3.40.50.720">
    <property type="entry name" value="NAD(P)-binding Rossmann-like Domain"/>
    <property type="match status" value="1"/>
</dbReference>
<evidence type="ECO:0000313" key="3">
    <source>
        <dbReference type="EMBL" id="SVA82996.1"/>
    </source>
</evidence>
<dbReference type="Pfam" id="PF01408">
    <property type="entry name" value="GFO_IDH_MocA"/>
    <property type="match status" value="1"/>
</dbReference>
<dbReference type="Pfam" id="PF22725">
    <property type="entry name" value="GFO_IDH_MocA_C3"/>
    <property type="match status" value="1"/>
</dbReference>
<reference evidence="3" key="1">
    <citation type="submission" date="2018-05" db="EMBL/GenBank/DDBJ databases">
        <authorList>
            <person name="Lanie J.A."/>
            <person name="Ng W.-L."/>
            <person name="Kazmierczak K.M."/>
            <person name="Andrzejewski T.M."/>
            <person name="Davidsen T.M."/>
            <person name="Wayne K.J."/>
            <person name="Tettelin H."/>
            <person name="Glass J.I."/>
            <person name="Rusch D."/>
            <person name="Podicherti R."/>
            <person name="Tsui H.-C.T."/>
            <person name="Winkler M.E."/>
        </authorList>
    </citation>
    <scope>NUCLEOTIDE SEQUENCE</scope>
</reference>
<dbReference type="SUPFAM" id="SSF51735">
    <property type="entry name" value="NAD(P)-binding Rossmann-fold domains"/>
    <property type="match status" value="1"/>
</dbReference>